<evidence type="ECO:0000313" key="1">
    <source>
        <dbReference type="EMBL" id="RKF61911.1"/>
    </source>
</evidence>
<reference evidence="1 2" key="1">
    <citation type="journal article" date="2018" name="BMC Genomics">
        <title>Comparative genome analyses reveal sequence features reflecting distinct modes of host-adaptation between dicot and monocot powdery mildew.</title>
        <authorList>
            <person name="Wu Y."/>
            <person name="Ma X."/>
            <person name="Pan Z."/>
            <person name="Kale S.D."/>
            <person name="Song Y."/>
            <person name="King H."/>
            <person name="Zhang Q."/>
            <person name="Presley C."/>
            <person name="Deng X."/>
            <person name="Wei C.I."/>
            <person name="Xiao S."/>
        </authorList>
    </citation>
    <scope>NUCLEOTIDE SEQUENCE [LARGE SCALE GENOMIC DNA]</scope>
    <source>
        <strain evidence="1">UMSG3</strain>
    </source>
</reference>
<dbReference type="AlphaFoldDB" id="A0A420HWT6"/>
<accession>A0A420HWT6</accession>
<gene>
    <name evidence="1" type="ORF">GcM3_151012</name>
</gene>
<proteinExistence type="predicted"/>
<keyword evidence="2" id="KW-1185">Reference proteome</keyword>
<dbReference type="EMBL" id="MCBQ01015198">
    <property type="protein sequence ID" value="RKF61911.1"/>
    <property type="molecule type" value="Genomic_DNA"/>
</dbReference>
<protein>
    <submittedName>
        <fullName evidence="1">Uncharacterized protein</fullName>
    </submittedName>
</protein>
<comment type="caution">
    <text evidence="1">The sequence shown here is derived from an EMBL/GenBank/DDBJ whole genome shotgun (WGS) entry which is preliminary data.</text>
</comment>
<dbReference type="Proteomes" id="UP000283383">
    <property type="component" value="Unassembled WGS sequence"/>
</dbReference>
<organism evidence="1 2">
    <name type="scientific">Golovinomyces cichoracearum</name>
    <dbReference type="NCBI Taxonomy" id="62708"/>
    <lineage>
        <taxon>Eukaryota</taxon>
        <taxon>Fungi</taxon>
        <taxon>Dikarya</taxon>
        <taxon>Ascomycota</taxon>
        <taxon>Pezizomycotina</taxon>
        <taxon>Leotiomycetes</taxon>
        <taxon>Erysiphales</taxon>
        <taxon>Erysiphaceae</taxon>
        <taxon>Golovinomyces</taxon>
    </lineage>
</organism>
<evidence type="ECO:0000313" key="2">
    <source>
        <dbReference type="Proteomes" id="UP000283383"/>
    </source>
</evidence>
<name>A0A420HWT6_9PEZI</name>
<sequence>MALSFYYSRLKRMPDQTLQNLCNAVKNHFENFEYRRNQQDTWHALKISDITNINPSKPLSYSLKILIERLDEMKFGLPSGLNDDEILHHKIRNACEDHSAFTTVCERASPTVNGLISDLFLMAASSVEKEIHEIDAAFQKLKKDTPAYETAFQQYLLEMKEQIQFVETQEYSEFDLPSDMLLKKAGEMSKNFDSNEPDTTFDQNFSEILFTEKSSLNGFEAMQTLSNRKVTHSLSQ</sequence>